<name>A0A158KF17_9BURK</name>
<dbReference type="Proteomes" id="UP000054770">
    <property type="component" value="Unassembled WGS sequence"/>
</dbReference>
<evidence type="ECO:0000313" key="4">
    <source>
        <dbReference type="Proteomes" id="UP000054770"/>
    </source>
</evidence>
<feature type="chain" id="PRO_5011110254" description="Surface antigen domain-containing protein" evidence="2">
    <location>
        <begin position="31"/>
        <end position="133"/>
    </location>
</feature>
<feature type="region of interest" description="Disordered" evidence="1">
    <location>
        <begin position="63"/>
        <end position="92"/>
    </location>
</feature>
<protein>
    <recommendedName>
        <fullName evidence="5">Surface antigen domain-containing protein</fullName>
    </recommendedName>
</protein>
<evidence type="ECO:0000313" key="3">
    <source>
        <dbReference type="EMBL" id="SAL79664.1"/>
    </source>
</evidence>
<organism evidence="3 4">
    <name type="scientific">Caballeronia choica</name>
    <dbReference type="NCBI Taxonomy" id="326476"/>
    <lineage>
        <taxon>Bacteria</taxon>
        <taxon>Pseudomonadati</taxon>
        <taxon>Pseudomonadota</taxon>
        <taxon>Betaproteobacteria</taxon>
        <taxon>Burkholderiales</taxon>
        <taxon>Burkholderiaceae</taxon>
        <taxon>Caballeronia</taxon>
    </lineage>
</organism>
<sequence>MPMKSRALARACVRSLAAAALIAGTGSAFAANLGFLNDTPISYMKQRDLKALDSAARTALDTKQDGESLDWSNQGAGNPVPIRGTITPQDTVKDGERTCRKVTLVAIAKGQTQTWTPTACKQGASGKWQLLKQ</sequence>
<evidence type="ECO:0008006" key="5">
    <source>
        <dbReference type="Google" id="ProtNLM"/>
    </source>
</evidence>
<reference evidence="3" key="1">
    <citation type="submission" date="2016-01" db="EMBL/GenBank/DDBJ databases">
        <authorList>
            <person name="Peeters C."/>
        </authorList>
    </citation>
    <scope>NUCLEOTIDE SEQUENCE [LARGE SCALE GENOMIC DNA]</scope>
    <source>
        <strain evidence="3">LMG 22940</strain>
    </source>
</reference>
<keyword evidence="4" id="KW-1185">Reference proteome</keyword>
<dbReference type="RefSeq" id="WP_087647690.1">
    <property type="nucleotide sequence ID" value="NZ_FCON02000086.1"/>
</dbReference>
<evidence type="ECO:0000256" key="2">
    <source>
        <dbReference type="SAM" id="SignalP"/>
    </source>
</evidence>
<proteinExistence type="predicted"/>
<feature type="signal peptide" evidence="2">
    <location>
        <begin position="1"/>
        <end position="30"/>
    </location>
</feature>
<gene>
    <name evidence="3" type="ORF">AWB68_05685</name>
</gene>
<dbReference type="EMBL" id="FCON02000086">
    <property type="protein sequence ID" value="SAL79664.1"/>
    <property type="molecule type" value="Genomic_DNA"/>
</dbReference>
<evidence type="ECO:0000256" key="1">
    <source>
        <dbReference type="SAM" id="MobiDB-lite"/>
    </source>
</evidence>
<dbReference type="AlphaFoldDB" id="A0A158KF17"/>
<comment type="caution">
    <text evidence="3">The sequence shown here is derived from an EMBL/GenBank/DDBJ whole genome shotgun (WGS) entry which is preliminary data.</text>
</comment>
<keyword evidence="2" id="KW-0732">Signal</keyword>
<dbReference type="OrthoDB" id="8775956at2"/>
<accession>A0A158KF17</accession>